<dbReference type="Gene3D" id="2.40.128.680">
    <property type="match status" value="1"/>
</dbReference>
<keyword evidence="2" id="KW-1185">Reference proteome</keyword>
<dbReference type="Proteomes" id="UP000000702">
    <property type="component" value="Unassembled WGS sequence"/>
</dbReference>
<dbReference type="InterPro" id="IPR013924">
    <property type="entry name" value="RNase_H2_suC"/>
</dbReference>
<dbReference type="EMBL" id="CAEQ01001013">
    <property type="protein sequence ID" value="CCD13112.1"/>
    <property type="molecule type" value="Genomic_DNA"/>
</dbReference>
<gene>
    <name evidence="1" type="ORF">TCIL3000_0_38970</name>
</gene>
<reference evidence="1 2" key="2">
    <citation type="journal article" date="2012" name="Proc. Natl. Acad. Sci. U.S.A.">
        <title>Antigenic diversity is generated by distinct evolutionary mechanisms in African trypanosome species.</title>
        <authorList>
            <person name="Jackson A.P."/>
            <person name="Berry A."/>
            <person name="Aslett M."/>
            <person name="Allison H.C."/>
            <person name="Burton P."/>
            <person name="Vavrova-Anderson J."/>
            <person name="Brown R."/>
            <person name="Browne H."/>
            <person name="Corton N."/>
            <person name="Hauser H."/>
            <person name="Gamble J."/>
            <person name="Gilderthorp R."/>
            <person name="Marcello L."/>
            <person name="McQuillan J."/>
            <person name="Otto T.D."/>
            <person name="Quail M.A."/>
            <person name="Sanders M.J."/>
            <person name="van Tonder A."/>
            <person name="Ginger M.L."/>
            <person name="Field M.C."/>
            <person name="Barry J.D."/>
            <person name="Hertz-Fowler C."/>
            <person name="Berriman M."/>
        </authorList>
    </citation>
    <scope>NUCLEOTIDE SEQUENCE [LARGE SCALE GENOMIC DNA]</scope>
    <source>
        <strain evidence="1 2">IL3000</strain>
    </source>
</reference>
<sequence>MDGSEVLPAGPAGMRDVPITVHSLPVKTNFRGTTDVDVNFTRQTVIDSKGELHNTLRGRKLIGHEVKLPSSHVLVCASFHNKSPVAMTTAKKSFGVAAFPGNAPPAVAQVEAKAHDVHIKAVADRFAVWEHDKVPEKSQILLQWLQLAGAVHSEQ</sequence>
<comment type="caution">
    <text evidence="1">The sequence shown here is derived from an EMBL/GenBank/DDBJ whole genome shotgun (WGS) entry which is preliminary data.</text>
</comment>
<dbReference type="GO" id="GO:0006401">
    <property type="term" value="P:RNA catabolic process"/>
    <property type="evidence" value="ECO:0007669"/>
    <property type="project" value="InterPro"/>
</dbReference>
<evidence type="ECO:0000313" key="1">
    <source>
        <dbReference type="EMBL" id="CCD13112.1"/>
    </source>
</evidence>
<protein>
    <submittedName>
        <fullName evidence="1">WGS project CAEQ00000000 data, annotated contig 1595</fullName>
    </submittedName>
</protein>
<reference evidence="2" key="1">
    <citation type="submission" date="2011-07" db="EMBL/GenBank/DDBJ databases">
        <title>Divergent evolution of antigenic variation in African trypanosomes.</title>
        <authorList>
            <person name="Jackson A.P."/>
            <person name="Berry A."/>
            <person name="Allison H.C."/>
            <person name="Burton P."/>
            <person name="Anderson J."/>
            <person name="Aslett M."/>
            <person name="Brown R."/>
            <person name="Corton N."/>
            <person name="Harris D."/>
            <person name="Hauser H."/>
            <person name="Gamble J."/>
            <person name="Gilderthorp R."/>
            <person name="McQuillan J."/>
            <person name="Quail M.A."/>
            <person name="Sanders M."/>
            <person name="Van Tonder A."/>
            <person name="Ginger M.L."/>
            <person name="Donelson J.E."/>
            <person name="Field M.C."/>
            <person name="Barry J.D."/>
            <person name="Berriman M."/>
            <person name="Hertz-Fowler C."/>
        </authorList>
    </citation>
    <scope>NUCLEOTIDE SEQUENCE [LARGE SCALE GENOMIC DNA]</scope>
    <source>
        <strain evidence="2">IL3000</strain>
    </source>
</reference>
<proteinExistence type="predicted"/>
<dbReference type="AlphaFoldDB" id="F9W7E6"/>
<dbReference type="Pfam" id="PF08615">
    <property type="entry name" value="RNase_H2_suC"/>
    <property type="match status" value="1"/>
</dbReference>
<dbReference type="GO" id="GO:0032299">
    <property type="term" value="C:ribonuclease H2 complex"/>
    <property type="evidence" value="ECO:0007669"/>
    <property type="project" value="InterPro"/>
</dbReference>
<dbReference type="OMA" id="PRYVVWD"/>
<evidence type="ECO:0000313" key="2">
    <source>
        <dbReference type="Proteomes" id="UP000000702"/>
    </source>
</evidence>
<organism evidence="1 2">
    <name type="scientific">Trypanosoma congolense (strain IL3000)</name>
    <dbReference type="NCBI Taxonomy" id="1068625"/>
    <lineage>
        <taxon>Eukaryota</taxon>
        <taxon>Discoba</taxon>
        <taxon>Euglenozoa</taxon>
        <taxon>Kinetoplastea</taxon>
        <taxon>Metakinetoplastina</taxon>
        <taxon>Trypanosomatida</taxon>
        <taxon>Trypanosomatidae</taxon>
        <taxon>Trypanosoma</taxon>
        <taxon>Nannomonas</taxon>
    </lineage>
</organism>
<accession>F9W7E6</accession>
<dbReference type="VEuPathDB" id="TriTrypDB:TcIL3000_0_38970"/>
<name>F9W7E6_TRYCI</name>